<reference evidence="1" key="1">
    <citation type="submission" date="2023-10" db="EMBL/GenBank/DDBJ databases">
        <title>Genome assembly of Pristionchus species.</title>
        <authorList>
            <person name="Yoshida K."/>
            <person name="Sommer R.J."/>
        </authorList>
    </citation>
    <scope>NUCLEOTIDE SEQUENCE</scope>
    <source>
        <strain evidence="1">RS5133</strain>
    </source>
</reference>
<proteinExistence type="predicted"/>
<dbReference type="Proteomes" id="UP001432322">
    <property type="component" value="Unassembled WGS sequence"/>
</dbReference>
<organism evidence="1 2">
    <name type="scientific">Pristionchus fissidentatus</name>
    <dbReference type="NCBI Taxonomy" id="1538716"/>
    <lineage>
        <taxon>Eukaryota</taxon>
        <taxon>Metazoa</taxon>
        <taxon>Ecdysozoa</taxon>
        <taxon>Nematoda</taxon>
        <taxon>Chromadorea</taxon>
        <taxon>Rhabditida</taxon>
        <taxon>Rhabditina</taxon>
        <taxon>Diplogasteromorpha</taxon>
        <taxon>Diplogasteroidea</taxon>
        <taxon>Neodiplogasteridae</taxon>
        <taxon>Pristionchus</taxon>
    </lineage>
</organism>
<evidence type="ECO:0000313" key="1">
    <source>
        <dbReference type="EMBL" id="GMT30559.1"/>
    </source>
</evidence>
<dbReference type="AlphaFoldDB" id="A0AAV5WEV3"/>
<protein>
    <submittedName>
        <fullName evidence="1">Uncharacterized protein</fullName>
    </submittedName>
</protein>
<comment type="caution">
    <text evidence="1">The sequence shown here is derived from an EMBL/GenBank/DDBJ whole genome shotgun (WGS) entry which is preliminary data.</text>
</comment>
<accession>A0AAV5WEV3</accession>
<evidence type="ECO:0000313" key="2">
    <source>
        <dbReference type="Proteomes" id="UP001432322"/>
    </source>
</evidence>
<dbReference type="EMBL" id="BTSY01000005">
    <property type="protein sequence ID" value="GMT30559.1"/>
    <property type="molecule type" value="Genomic_DNA"/>
</dbReference>
<feature type="non-terminal residue" evidence="1">
    <location>
        <position position="1"/>
    </location>
</feature>
<gene>
    <name evidence="1" type="ORF">PFISCL1PPCAC_21856</name>
</gene>
<sequence length="136" mass="16149">NERKTNDKKKSSVQKHPVVTDLKLVKLLANQREVSIDFMCEQVTVNALLSIWEDLLEDKFDSLSLFVKESVVDGLFDLVLYEDENYSPDDNELSQFKVYGRVDKSKRYEISRNPRIMTYLKMCRIYETRRSSRRRC</sequence>
<name>A0AAV5WEV3_9BILA</name>
<keyword evidence="2" id="KW-1185">Reference proteome</keyword>